<comment type="similarity">
    <text evidence="1">Belongs to the 'GDSL' lipolytic enzyme family.</text>
</comment>
<dbReference type="CDD" id="cd01837">
    <property type="entry name" value="SGNH_plant_lipase_like"/>
    <property type="match status" value="1"/>
</dbReference>
<dbReference type="PANTHER" id="PTHR45642:SF95">
    <property type="entry name" value="GDSL-LIKE LIPASE_ACYLHYDROLASE FAMILY PROTEIN, EXPRESSED"/>
    <property type="match status" value="1"/>
</dbReference>
<evidence type="ECO:0000256" key="1">
    <source>
        <dbReference type="ARBA" id="ARBA00008668"/>
    </source>
</evidence>
<accession>A0A7J7CPJ2</accession>
<dbReference type="InterPro" id="IPR035669">
    <property type="entry name" value="SGNH_plant_lipase-like"/>
</dbReference>
<dbReference type="AlphaFoldDB" id="A0A7J7CPJ2"/>
<dbReference type="EMBL" id="JAAARO010000014">
    <property type="protein sequence ID" value="KAF5735928.1"/>
    <property type="molecule type" value="Genomic_DNA"/>
</dbReference>
<dbReference type="GO" id="GO:0005576">
    <property type="term" value="C:extracellular region"/>
    <property type="evidence" value="ECO:0007669"/>
    <property type="project" value="TreeGrafter"/>
</dbReference>
<name>A0A7J7CPJ2_TRIWF</name>
<dbReference type="InParanoid" id="A0A7J7CPJ2"/>
<dbReference type="InterPro" id="IPR036514">
    <property type="entry name" value="SGNH_hydro_sf"/>
</dbReference>
<organism evidence="2 3">
    <name type="scientific">Tripterygium wilfordii</name>
    <name type="common">Thunder God vine</name>
    <dbReference type="NCBI Taxonomy" id="458696"/>
    <lineage>
        <taxon>Eukaryota</taxon>
        <taxon>Viridiplantae</taxon>
        <taxon>Streptophyta</taxon>
        <taxon>Embryophyta</taxon>
        <taxon>Tracheophyta</taxon>
        <taxon>Spermatophyta</taxon>
        <taxon>Magnoliopsida</taxon>
        <taxon>eudicotyledons</taxon>
        <taxon>Gunneridae</taxon>
        <taxon>Pentapetalae</taxon>
        <taxon>rosids</taxon>
        <taxon>fabids</taxon>
        <taxon>Celastrales</taxon>
        <taxon>Celastraceae</taxon>
        <taxon>Tripterygium</taxon>
    </lineage>
</organism>
<evidence type="ECO:0000313" key="3">
    <source>
        <dbReference type="Proteomes" id="UP000593562"/>
    </source>
</evidence>
<evidence type="ECO:0000313" key="2">
    <source>
        <dbReference type="EMBL" id="KAF5735928.1"/>
    </source>
</evidence>
<dbReference type="GO" id="GO:0016788">
    <property type="term" value="F:hydrolase activity, acting on ester bonds"/>
    <property type="evidence" value="ECO:0007669"/>
    <property type="project" value="InterPro"/>
</dbReference>
<dbReference type="Proteomes" id="UP000593562">
    <property type="component" value="Unassembled WGS sequence"/>
</dbReference>
<proteinExistence type="inferred from homology"/>
<evidence type="ECO:0008006" key="4">
    <source>
        <dbReference type="Google" id="ProtNLM"/>
    </source>
</evidence>
<dbReference type="InterPro" id="IPR001087">
    <property type="entry name" value="GDSL"/>
</dbReference>
<protein>
    <recommendedName>
        <fullName evidence="4">GDSL esterase/lipase EXL3-like</fullName>
    </recommendedName>
</protein>
<dbReference type="FunFam" id="3.40.50.1110:FF:000003">
    <property type="entry name" value="GDSL esterase/lipase APG"/>
    <property type="match status" value="2"/>
</dbReference>
<reference evidence="2 3" key="1">
    <citation type="journal article" date="2020" name="Nat. Commun.">
        <title>Genome of Tripterygium wilfordii and identification of cytochrome P450 involved in triptolide biosynthesis.</title>
        <authorList>
            <person name="Tu L."/>
            <person name="Su P."/>
            <person name="Zhang Z."/>
            <person name="Gao L."/>
            <person name="Wang J."/>
            <person name="Hu T."/>
            <person name="Zhou J."/>
            <person name="Zhang Y."/>
            <person name="Zhao Y."/>
            <person name="Liu Y."/>
            <person name="Song Y."/>
            <person name="Tong Y."/>
            <person name="Lu Y."/>
            <person name="Yang J."/>
            <person name="Xu C."/>
            <person name="Jia M."/>
            <person name="Peters R.J."/>
            <person name="Huang L."/>
            <person name="Gao W."/>
        </authorList>
    </citation>
    <scope>NUCLEOTIDE SEQUENCE [LARGE SCALE GENOMIC DNA]</scope>
    <source>
        <strain evidence="3">cv. XIE 37</strain>
        <tissue evidence="2">Leaf</tissue>
    </source>
</reference>
<gene>
    <name evidence="2" type="ORF">HS088_TW14G00058</name>
</gene>
<dbReference type="InterPro" id="IPR050592">
    <property type="entry name" value="GDSL_lipolytic_enzyme"/>
</dbReference>
<keyword evidence="3" id="KW-1185">Reference proteome</keyword>
<dbReference type="Pfam" id="PF00657">
    <property type="entry name" value="Lipase_GDSL"/>
    <property type="match status" value="2"/>
</dbReference>
<sequence length="449" mass="50324">MQKDMNETVPAVIVFGDSIVDPGNNNYMTTIIKCNFPRYGKDFMGGQPTGRFSNGRIPSDLLAETFGVKKLVPPYLDPNLDIQDLVTGVSFASGVLSLSDQLDLFKDYLSKIKQAKDEEGEDTVGNILAKGIFIVCTGSDDIANTYFPTPTRKLHYDINSYTDFLVKSASTFYQPSRMQNWAIRLLRYGLITTYSLFLFECAEAFGIKDLLPAYLDPNLTIRDLHTGVSFASAGSGYDPLTAKLVSVLSLSDQLHLFKDYLRKIKHVMGEETMGRILAKGIFIVCAGGDDIVNTYFPTLFRIIDHDIHSYTDLMVKSASSFYQELHKLGVRRIGVFGVSTMGCLPSQRTTRGGIQRKCSASENQASQIFNSKLSSEIDVLNENLVDLKLVYFDSYHSLLHLVSNPSQYVAYVITCFAQEPFIIVRSRRVKLIRQRVRSTYIDLFGYVVS</sequence>
<comment type="caution">
    <text evidence="2">The sequence shown here is derived from an EMBL/GenBank/DDBJ whole genome shotgun (WGS) entry which is preliminary data.</text>
</comment>
<dbReference type="PANTHER" id="PTHR45642">
    <property type="entry name" value="GDSL ESTERASE/LIPASE EXL3"/>
    <property type="match status" value="1"/>
</dbReference>
<dbReference type="Gene3D" id="3.40.50.1110">
    <property type="entry name" value="SGNH hydrolase"/>
    <property type="match status" value="2"/>
</dbReference>